<evidence type="ECO:0000256" key="2">
    <source>
        <dbReference type="ARBA" id="ARBA00008205"/>
    </source>
</evidence>
<dbReference type="GO" id="GO:0051539">
    <property type="term" value="F:4 iron, 4 sulfur cluster binding"/>
    <property type="evidence" value="ECO:0007669"/>
    <property type="project" value="TreeGrafter"/>
</dbReference>
<evidence type="ECO:0000259" key="10">
    <source>
        <dbReference type="Pfam" id="PF01883"/>
    </source>
</evidence>
<dbReference type="InterPro" id="IPR044304">
    <property type="entry name" value="NUBPL-like"/>
</dbReference>
<dbReference type="InterPro" id="IPR033756">
    <property type="entry name" value="YlxH/NBP35"/>
</dbReference>
<evidence type="ECO:0000256" key="7">
    <source>
        <dbReference type="ARBA" id="ARBA00023014"/>
    </source>
</evidence>
<evidence type="ECO:0000256" key="4">
    <source>
        <dbReference type="ARBA" id="ARBA00022741"/>
    </source>
</evidence>
<dbReference type="HAMAP" id="MF_02040">
    <property type="entry name" value="Mrp_NBP35"/>
    <property type="match status" value="1"/>
</dbReference>
<keyword evidence="9" id="KW-0378">Hydrolase</keyword>
<dbReference type="Pfam" id="PF01883">
    <property type="entry name" value="FeS_assembly_P"/>
    <property type="match status" value="1"/>
</dbReference>
<comment type="subunit">
    <text evidence="9">Homodimer.</text>
</comment>
<evidence type="ECO:0000256" key="1">
    <source>
        <dbReference type="ARBA" id="ARBA00007352"/>
    </source>
</evidence>
<evidence type="ECO:0000313" key="12">
    <source>
        <dbReference type="Proteomes" id="UP001321825"/>
    </source>
</evidence>
<comment type="similarity">
    <text evidence="1">In the N-terminal section; belongs to the MIP18 family.</text>
</comment>
<reference evidence="12" key="1">
    <citation type="journal article" date="2024" name="Int. J. Syst. Evol. Microbiol.">
        <title>Methylomarinovum tepidoasis sp. nov., a moderately thermophilic methanotroph of the family Methylothermaceae isolated from a deep-sea hydrothermal field.</title>
        <authorList>
            <person name="Hirayama H."/>
            <person name="Takaki Y."/>
            <person name="Abe M."/>
            <person name="Miyazaki M."/>
            <person name="Uematsu K."/>
            <person name="Matsui Y."/>
            <person name="Takai K."/>
        </authorList>
    </citation>
    <scope>NUCLEOTIDE SEQUENCE [LARGE SCALE GENOMIC DNA]</scope>
    <source>
        <strain evidence="12">IT-9</strain>
    </source>
</reference>
<sequence>MTEPSRNRIEAALKAYTDPHLQTDLVSAGAVKAIEIDGDRVAVRIELGFPAKSYAPQLTLALSEALRALEGVQAIDVQVDWKIVPRQVQAGKKPLAGVKNVIAVASGKGGVGKSTVAVNLALALAQEGAAVGILDADIYGPSVPRMLGTAGQPETKDGKTIEPKEAYGLKVMSIGFLVEEDTPMIWRGPMATGALQQLLGQTHWGELDYLVVDLPPGTGDIHLTLTQQIPVAGAVIVTTPQDIALLDAMKGLKMFEKVKVPVLGIVENMSLHVCSQCGHTEPVFGEGGGEKMAREYGVPLLGQLPLDASIREQTDSGRPTVVADAGGPLAARYRDIARRAAAQLSLRPKDVAGKFGDIVVEAAR</sequence>
<keyword evidence="3 9" id="KW-0479">Metal-binding</keyword>
<dbReference type="GO" id="GO:0005524">
    <property type="term" value="F:ATP binding"/>
    <property type="evidence" value="ECO:0007669"/>
    <property type="project" value="UniProtKB-UniRule"/>
</dbReference>
<organism evidence="11 12">
    <name type="scientific">Methylomarinovum caldicuralii</name>
    <dbReference type="NCBI Taxonomy" id="438856"/>
    <lineage>
        <taxon>Bacteria</taxon>
        <taxon>Pseudomonadati</taxon>
        <taxon>Pseudomonadota</taxon>
        <taxon>Gammaproteobacteria</taxon>
        <taxon>Methylococcales</taxon>
        <taxon>Methylothermaceae</taxon>
        <taxon>Methylomarinovum</taxon>
    </lineage>
</organism>
<dbReference type="CDD" id="cd02037">
    <property type="entry name" value="Mrp_NBP35"/>
    <property type="match status" value="1"/>
</dbReference>
<feature type="binding site" evidence="9">
    <location>
        <begin position="107"/>
        <end position="114"/>
    </location>
    <ligand>
        <name>ATP</name>
        <dbReference type="ChEBI" id="CHEBI:30616"/>
    </ligand>
</feature>
<comment type="similarity">
    <text evidence="2">In the C-terminal section; belongs to the Mrp/NBP35 ATP-binding proteins family.</text>
</comment>
<dbReference type="Gene3D" id="3.40.50.300">
    <property type="entry name" value="P-loop containing nucleotide triphosphate hydrolases"/>
    <property type="match status" value="1"/>
</dbReference>
<keyword evidence="5 9" id="KW-0067">ATP-binding</keyword>
<keyword evidence="4 9" id="KW-0547">Nucleotide-binding</keyword>
<evidence type="ECO:0000313" key="11">
    <source>
        <dbReference type="EMBL" id="BCX82763.1"/>
    </source>
</evidence>
<feature type="domain" description="MIP18 family-like" evidence="10">
    <location>
        <begin position="7"/>
        <end position="77"/>
    </location>
</feature>
<dbReference type="InterPro" id="IPR000808">
    <property type="entry name" value="Mrp-like_CS"/>
</dbReference>
<dbReference type="SUPFAM" id="SSF117916">
    <property type="entry name" value="Fe-S cluster assembly (FSCA) domain-like"/>
    <property type="match status" value="1"/>
</dbReference>
<dbReference type="PROSITE" id="PS01215">
    <property type="entry name" value="MRP"/>
    <property type="match status" value="1"/>
</dbReference>
<gene>
    <name evidence="11" type="ORF">MIT9_P2349</name>
</gene>
<dbReference type="GO" id="GO:0016226">
    <property type="term" value="P:iron-sulfur cluster assembly"/>
    <property type="evidence" value="ECO:0007669"/>
    <property type="project" value="InterPro"/>
</dbReference>
<dbReference type="KEGG" id="mcau:MIT9_P2349"/>
<evidence type="ECO:0000256" key="9">
    <source>
        <dbReference type="HAMAP-Rule" id="MF_02040"/>
    </source>
</evidence>
<dbReference type="InterPro" id="IPR019591">
    <property type="entry name" value="Mrp/NBP35_ATP-bd"/>
</dbReference>
<dbReference type="PANTHER" id="PTHR42961:SF2">
    <property type="entry name" value="IRON-SULFUR PROTEIN NUBPL"/>
    <property type="match status" value="1"/>
</dbReference>
<comment type="function">
    <text evidence="9">Binds and transfers iron-sulfur (Fe-S) clusters to target apoproteins. Can hydrolyze ATP.</text>
</comment>
<protein>
    <recommendedName>
        <fullName evidence="9">Iron-sulfur cluster carrier protein</fullName>
    </recommendedName>
</protein>
<dbReference type="GO" id="GO:0016887">
    <property type="term" value="F:ATP hydrolysis activity"/>
    <property type="evidence" value="ECO:0007669"/>
    <property type="project" value="UniProtKB-UniRule"/>
</dbReference>
<dbReference type="FunFam" id="3.40.50.300:FF:000418">
    <property type="entry name" value="Iron-sulfur cluster carrier protein"/>
    <property type="match status" value="1"/>
</dbReference>
<accession>A0AAU9CS11</accession>
<comment type="similarity">
    <text evidence="8 9">Belongs to the Mrp/NBP35 ATP-binding proteins family.</text>
</comment>
<dbReference type="InterPro" id="IPR002744">
    <property type="entry name" value="MIP18-like"/>
</dbReference>
<keyword evidence="7 9" id="KW-0411">Iron-sulfur</keyword>
<dbReference type="RefSeq" id="WP_317705150.1">
    <property type="nucleotide sequence ID" value="NZ_AP024714.1"/>
</dbReference>
<dbReference type="InterPro" id="IPR027417">
    <property type="entry name" value="P-loop_NTPase"/>
</dbReference>
<dbReference type="NCBIfam" id="NF008669">
    <property type="entry name" value="PRK11670.1"/>
    <property type="match status" value="1"/>
</dbReference>
<evidence type="ECO:0000256" key="6">
    <source>
        <dbReference type="ARBA" id="ARBA00023004"/>
    </source>
</evidence>
<dbReference type="Pfam" id="PF10609">
    <property type="entry name" value="ParA"/>
    <property type="match status" value="1"/>
</dbReference>
<evidence type="ECO:0000256" key="5">
    <source>
        <dbReference type="ARBA" id="ARBA00022840"/>
    </source>
</evidence>
<dbReference type="GO" id="GO:0046872">
    <property type="term" value="F:metal ion binding"/>
    <property type="evidence" value="ECO:0007669"/>
    <property type="project" value="UniProtKB-KW"/>
</dbReference>
<dbReference type="EMBL" id="AP024714">
    <property type="protein sequence ID" value="BCX82763.1"/>
    <property type="molecule type" value="Genomic_DNA"/>
</dbReference>
<dbReference type="InterPro" id="IPR034904">
    <property type="entry name" value="FSCA_dom_sf"/>
</dbReference>
<dbReference type="AlphaFoldDB" id="A0AAU9CS11"/>
<dbReference type="PANTHER" id="PTHR42961">
    <property type="entry name" value="IRON-SULFUR PROTEIN NUBPL"/>
    <property type="match status" value="1"/>
</dbReference>
<dbReference type="GO" id="GO:0005829">
    <property type="term" value="C:cytosol"/>
    <property type="evidence" value="ECO:0007669"/>
    <property type="project" value="TreeGrafter"/>
</dbReference>
<keyword evidence="12" id="KW-1185">Reference proteome</keyword>
<dbReference type="Proteomes" id="UP001321825">
    <property type="component" value="Chromosome"/>
</dbReference>
<dbReference type="SUPFAM" id="SSF52540">
    <property type="entry name" value="P-loop containing nucleoside triphosphate hydrolases"/>
    <property type="match status" value="1"/>
</dbReference>
<proteinExistence type="inferred from homology"/>
<evidence type="ECO:0000256" key="8">
    <source>
        <dbReference type="ARBA" id="ARBA00024036"/>
    </source>
</evidence>
<dbReference type="Gene3D" id="3.30.300.130">
    <property type="entry name" value="Fe-S cluster assembly (FSCA)"/>
    <property type="match status" value="1"/>
</dbReference>
<name>A0AAU9CS11_9GAMM</name>
<dbReference type="GO" id="GO:0140663">
    <property type="term" value="F:ATP-dependent FeS chaperone activity"/>
    <property type="evidence" value="ECO:0007669"/>
    <property type="project" value="InterPro"/>
</dbReference>
<evidence type="ECO:0000256" key="3">
    <source>
        <dbReference type="ARBA" id="ARBA00022723"/>
    </source>
</evidence>
<keyword evidence="6 9" id="KW-0408">Iron</keyword>